<feature type="non-terminal residue" evidence="3">
    <location>
        <position position="1"/>
    </location>
</feature>
<dbReference type="InParanoid" id="A0A2J7R2X5"/>
<feature type="transmembrane region" description="Helical" evidence="2">
    <location>
        <begin position="9"/>
        <end position="27"/>
    </location>
</feature>
<dbReference type="PANTHER" id="PTHR46145:SF4">
    <property type="entry name" value="HEPARANASE"/>
    <property type="match status" value="1"/>
</dbReference>
<name>A0A2J7R2X5_9NEOP</name>
<dbReference type="InterPro" id="IPR005199">
    <property type="entry name" value="Glyco_hydro_79"/>
</dbReference>
<dbReference type="FunFam" id="3.20.20.80:FF:000024">
    <property type="entry name" value="Heparanase 2"/>
    <property type="match status" value="1"/>
</dbReference>
<sequence>VTGVFDKAVLMLLVFIVGWVTILVGLWELTKQDAYLTHITIHTDRLLHRTDEHFLSVALDTSQIQNGWIHKNIKSDMLLKLAAQLAPAYLRIGGTLADRLVFQPDWSYSPVKHKSNMSDGGTCSYESKGCAFRNISFFNMTGSDWTALNKFAQAAGLDLLFDLNVLLRNGTQWDSSNARVLLEYSDRHRFNISWQLGNEPNAFGHVFGIPLSGNQLGLDFMELRRLLSSYPRYSESLLVGPDVTRPILHQTGEQPIPYLTSFLAQAISVISAITWHQYYLNGRKAKLKDFVSPDVLNMLPCQISAVQSATAGVDLPMWLSETGSAYGGGAPGLSDRYVAGFLWLDKLGMAARLGVDVVVRQSLSGGNYGLLDPEMEPLPDWWVSVLYKKLVGLGVLNVVGDHIIETSCPGEQGHIRLYCHCARQRGAVTLFGVNIMNRKSQVTVTGLPTSDIVLAYVLTADILRSRHVLLNGRELHLNPDGSLPPFEPKYLNISKPLFMPEFSMAFWIIQDVHAVACEGQ</sequence>
<proteinExistence type="inferred from homology"/>
<comment type="caution">
    <text evidence="3">The sequence shown here is derived from an EMBL/GenBank/DDBJ whole genome shotgun (WGS) entry which is preliminary data.</text>
</comment>
<evidence type="ECO:0000256" key="1">
    <source>
        <dbReference type="ARBA" id="ARBA00009800"/>
    </source>
</evidence>
<evidence type="ECO:0000313" key="4">
    <source>
        <dbReference type="Proteomes" id="UP000235965"/>
    </source>
</evidence>
<organism evidence="3 4">
    <name type="scientific">Cryptotermes secundus</name>
    <dbReference type="NCBI Taxonomy" id="105785"/>
    <lineage>
        <taxon>Eukaryota</taxon>
        <taxon>Metazoa</taxon>
        <taxon>Ecdysozoa</taxon>
        <taxon>Arthropoda</taxon>
        <taxon>Hexapoda</taxon>
        <taxon>Insecta</taxon>
        <taxon>Pterygota</taxon>
        <taxon>Neoptera</taxon>
        <taxon>Polyneoptera</taxon>
        <taxon>Dictyoptera</taxon>
        <taxon>Blattodea</taxon>
        <taxon>Blattoidea</taxon>
        <taxon>Termitoidae</taxon>
        <taxon>Kalotermitidae</taxon>
        <taxon>Cryptotermitinae</taxon>
        <taxon>Cryptotermes</taxon>
    </lineage>
</organism>
<dbReference type="STRING" id="105785.A0A2J7R2X5"/>
<comment type="similarity">
    <text evidence="1">Belongs to the glycosyl hydrolase 79 family.</text>
</comment>
<dbReference type="AlphaFoldDB" id="A0A2J7R2X5"/>
<protein>
    <submittedName>
        <fullName evidence="3">Heparanase</fullName>
    </submittedName>
</protein>
<reference evidence="3 4" key="1">
    <citation type="submission" date="2017-12" db="EMBL/GenBank/DDBJ databases">
        <title>Hemimetabolous genomes reveal molecular basis of termite eusociality.</title>
        <authorList>
            <person name="Harrison M.C."/>
            <person name="Jongepier E."/>
            <person name="Robertson H.M."/>
            <person name="Arning N."/>
            <person name="Bitard-Feildel T."/>
            <person name="Chao H."/>
            <person name="Childers C.P."/>
            <person name="Dinh H."/>
            <person name="Doddapaneni H."/>
            <person name="Dugan S."/>
            <person name="Gowin J."/>
            <person name="Greiner C."/>
            <person name="Han Y."/>
            <person name="Hu H."/>
            <person name="Hughes D.S.T."/>
            <person name="Huylmans A.-K."/>
            <person name="Kemena C."/>
            <person name="Kremer L.P.M."/>
            <person name="Lee S.L."/>
            <person name="Lopez-Ezquerra A."/>
            <person name="Mallet L."/>
            <person name="Monroy-Kuhn J.M."/>
            <person name="Moser A."/>
            <person name="Murali S.C."/>
            <person name="Muzny D.M."/>
            <person name="Otani S."/>
            <person name="Piulachs M.-D."/>
            <person name="Poelchau M."/>
            <person name="Qu J."/>
            <person name="Schaub F."/>
            <person name="Wada-Katsumata A."/>
            <person name="Worley K.C."/>
            <person name="Xie Q."/>
            <person name="Ylla G."/>
            <person name="Poulsen M."/>
            <person name="Gibbs R.A."/>
            <person name="Schal C."/>
            <person name="Richards S."/>
            <person name="Belles X."/>
            <person name="Korb J."/>
            <person name="Bornberg-Bauer E."/>
        </authorList>
    </citation>
    <scope>NUCLEOTIDE SEQUENCE [LARGE SCALE GENOMIC DNA]</scope>
    <source>
        <tissue evidence="3">Whole body</tissue>
    </source>
</reference>
<dbReference type="OrthoDB" id="726732at2759"/>
<dbReference type="GO" id="GO:0016798">
    <property type="term" value="F:hydrolase activity, acting on glycosyl bonds"/>
    <property type="evidence" value="ECO:0007669"/>
    <property type="project" value="InterPro"/>
</dbReference>
<evidence type="ECO:0000256" key="2">
    <source>
        <dbReference type="SAM" id="Phobius"/>
    </source>
</evidence>
<dbReference type="SUPFAM" id="SSF51445">
    <property type="entry name" value="(Trans)glycosidases"/>
    <property type="match status" value="1"/>
</dbReference>
<keyword evidence="2" id="KW-1133">Transmembrane helix</keyword>
<dbReference type="Proteomes" id="UP000235965">
    <property type="component" value="Unassembled WGS sequence"/>
</dbReference>
<dbReference type="GO" id="GO:0005615">
    <property type="term" value="C:extracellular space"/>
    <property type="evidence" value="ECO:0007669"/>
    <property type="project" value="TreeGrafter"/>
</dbReference>
<dbReference type="GO" id="GO:0031012">
    <property type="term" value="C:extracellular matrix"/>
    <property type="evidence" value="ECO:0007669"/>
    <property type="project" value="TreeGrafter"/>
</dbReference>
<gene>
    <name evidence="3" type="primary">HPSE</name>
    <name evidence="3" type="ORF">B7P43_G08763</name>
</gene>
<dbReference type="InterPro" id="IPR017853">
    <property type="entry name" value="GH"/>
</dbReference>
<keyword evidence="2" id="KW-0812">Transmembrane</keyword>
<dbReference type="Gene3D" id="3.20.20.80">
    <property type="entry name" value="Glycosidases"/>
    <property type="match status" value="1"/>
</dbReference>
<dbReference type="EMBL" id="NEVH01007825">
    <property type="protein sequence ID" value="PNF35173.1"/>
    <property type="molecule type" value="Genomic_DNA"/>
</dbReference>
<dbReference type="GO" id="GO:0016020">
    <property type="term" value="C:membrane"/>
    <property type="evidence" value="ECO:0007669"/>
    <property type="project" value="InterPro"/>
</dbReference>
<accession>A0A2J7R2X5</accession>
<keyword evidence="4" id="KW-1185">Reference proteome</keyword>
<dbReference type="Pfam" id="PF03662">
    <property type="entry name" value="Glyco_hydro_79n"/>
    <property type="match status" value="1"/>
</dbReference>
<keyword evidence="2" id="KW-0472">Membrane</keyword>
<dbReference type="PANTHER" id="PTHR46145">
    <property type="entry name" value="HEPARANASE"/>
    <property type="match status" value="1"/>
</dbReference>
<evidence type="ECO:0000313" key="3">
    <source>
        <dbReference type="EMBL" id="PNF35173.1"/>
    </source>
</evidence>